<dbReference type="EMBL" id="QKYN01000100">
    <property type="protein sequence ID" value="RAG82886.1"/>
    <property type="molecule type" value="Genomic_DNA"/>
</dbReference>
<dbReference type="PROSITE" id="PS51352">
    <property type="entry name" value="THIOREDOXIN_2"/>
    <property type="match status" value="1"/>
</dbReference>
<dbReference type="Pfam" id="PF13899">
    <property type="entry name" value="Thioredoxin_7"/>
    <property type="match status" value="1"/>
</dbReference>
<organism evidence="2 3">
    <name type="scientific">Streptacidiphilus pinicola</name>
    <dbReference type="NCBI Taxonomy" id="2219663"/>
    <lineage>
        <taxon>Bacteria</taxon>
        <taxon>Bacillati</taxon>
        <taxon>Actinomycetota</taxon>
        <taxon>Actinomycetes</taxon>
        <taxon>Kitasatosporales</taxon>
        <taxon>Streptomycetaceae</taxon>
        <taxon>Streptacidiphilus</taxon>
    </lineage>
</organism>
<gene>
    <name evidence="2" type="ORF">DN069_25345</name>
</gene>
<protein>
    <recommendedName>
        <fullName evidence="1">Thioredoxin domain-containing protein</fullName>
    </recommendedName>
</protein>
<evidence type="ECO:0000313" key="3">
    <source>
        <dbReference type="Proteomes" id="UP000248889"/>
    </source>
</evidence>
<feature type="domain" description="Thioredoxin" evidence="1">
    <location>
        <begin position="57"/>
        <end position="190"/>
    </location>
</feature>
<evidence type="ECO:0000259" key="1">
    <source>
        <dbReference type="PROSITE" id="PS51352"/>
    </source>
</evidence>
<reference evidence="2 3" key="1">
    <citation type="submission" date="2018-06" db="EMBL/GenBank/DDBJ databases">
        <title>Streptacidiphilus pinicola sp. nov., isolated from pine grove soil.</title>
        <authorList>
            <person name="Roh S.G."/>
            <person name="Park S."/>
            <person name="Kim M.-K."/>
            <person name="Yun B.-R."/>
            <person name="Park J."/>
            <person name="Kim M.J."/>
            <person name="Kim Y.S."/>
            <person name="Kim S.B."/>
        </authorList>
    </citation>
    <scope>NUCLEOTIDE SEQUENCE [LARGE SCALE GENOMIC DNA]</scope>
    <source>
        <strain evidence="2 3">MMS16-CNU450</strain>
    </source>
</reference>
<dbReference type="Gene3D" id="3.40.30.10">
    <property type="entry name" value="Glutaredoxin"/>
    <property type="match status" value="1"/>
</dbReference>
<evidence type="ECO:0000313" key="2">
    <source>
        <dbReference type="EMBL" id="RAG82886.1"/>
    </source>
</evidence>
<comment type="caution">
    <text evidence="2">The sequence shown here is derived from an EMBL/GenBank/DDBJ whole genome shotgun (WGS) entry which is preliminary data.</text>
</comment>
<proteinExistence type="predicted"/>
<dbReference type="InterPro" id="IPR036249">
    <property type="entry name" value="Thioredoxin-like_sf"/>
</dbReference>
<dbReference type="AlphaFoldDB" id="A0A2X0IYC1"/>
<dbReference type="SUPFAM" id="SSF52833">
    <property type="entry name" value="Thioredoxin-like"/>
    <property type="match status" value="1"/>
</dbReference>
<accession>A0A2X0IYC1</accession>
<sequence length="199" mass="20913">MDVVRPLRAPTVPTVLPPLALTCALLLALLSGLTGCVRVDGRGEALAPHYAHPFVSVAPVVPAPVPTTYDASADASAEVAAALAQSRRDGRPVLVEFGAAWCADCQALAQRVGDPGVKLLLQRDYRLVTVDVGHYDRNTALAARWIDLKRSGIPALVVLNPSGSVRATTADGSFANARTLSSDAIANRLVGWLYPPSRS</sequence>
<name>A0A2X0IYC1_9ACTN</name>
<dbReference type="InterPro" id="IPR013766">
    <property type="entry name" value="Thioredoxin_domain"/>
</dbReference>
<dbReference type="Proteomes" id="UP000248889">
    <property type="component" value="Unassembled WGS sequence"/>
</dbReference>
<keyword evidence="3" id="KW-1185">Reference proteome</keyword>